<evidence type="ECO:0000313" key="1">
    <source>
        <dbReference type="EMBL" id="KAF2660397.1"/>
    </source>
</evidence>
<name>A0A6A6TMG4_9PLEO</name>
<dbReference type="Proteomes" id="UP000799324">
    <property type="component" value="Unassembled WGS sequence"/>
</dbReference>
<sequence>MHWPWMCLPLRTLHLKEGVRILMPTYKPVQRRDGRLYGKCPTLRCLSMECSAFIFASDEMHYGFLPKTLARCDNIEKIEFDMCLGGQEIVGQDRPLSHWRPGTVDTLVRLIIRTAPKLRNLGIIPYGDQAFYDFVQPLTRLDQFVNLTQLSIPQAALLGAYYGRPSAQRASPPIGQLIPTSLVYLCIYNTKLTIWRWMEDLANHGDAIPNLCEIELNCDHVGKDSYEKFCYTEHMYPVYDELDSMGIWVHYGPDFEWKIDWNDEEYDPLTLDIVEYLRRV</sequence>
<evidence type="ECO:0000313" key="2">
    <source>
        <dbReference type="Proteomes" id="UP000799324"/>
    </source>
</evidence>
<protein>
    <submittedName>
        <fullName evidence="1">Uncharacterized protein</fullName>
    </submittedName>
</protein>
<dbReference type="EMBL" id="MU004300">
    <property type="protein sequence ID" value="KAF2660397.1"/>
    <property type="molecule type" value="Genomic_DNA"/>
</dbReference>
<organism evidence="1 2">
    <name type="scientific">Lophiostoma macrostomum CBS 122681</name>
    <dbReference type="NCBI Taxonomy" id="1314788"/>
    <lineage>
        <taxon>Eukaryota</taxon>
        <taxon>Fungi</taxon>
        <taxon>Dikarya</taxon>
        <taxon>Ascomycota</taxon>
        <taxon>Pezizomycotina</taxon>
        <taxon>Dothideomycetes</taxon>
        <taxon>Pleosporomycetidae</taxon>
        <taxon>Pleosporales</taxon>
        <taxon>Lophiostomataceae</taxon>
        <taxon>Lophiostoma</taxon>
    </lineage>
</organism>
<keyword evidence="2" id="KW-1185">Reference proteome</keyword>
<dbReference type="OrthoDB" id="3668232at2759"/>
<reference evidence="1" key="1">
    <citation type="journal article" date="2020" name="Stud. Mycol.">
        <title>101 Dothideomycetes genomes: a test case for predicting lifestyles and emergence of pathogens.</title>
        <authorList>
            <person name="Haridas S."/>
            <person name="Albert R."/>
            <person name="Binder M."/>
            <person name="Bloem J."/>
            <person name="Labutti K."/>
            <person name="Salamov A."/>
            <person name="Andreopoulos B."/>
            <person name="Baker S."/>
            <person name="Barry K."/>
            <person name="Bills G."/>
            <person name="Bluhm B."/>
            <person name="Cannon C."/>
            <person name="Castanera R."/>
            <person name="Culley D."/>
            <person name="Daum C."/>
            <person name="Ezra D."/>
            <person name="Gonzalez J."/>
            <person name="Henrissat B."/>
            <person name="Kuo A."/>
            <person name="Liang C."/>
            <person name="Lipzen A."/>
            <person name="Lutzoni F."/>
            <person name="Magnuson J."/>
            <person name="Mondo S."/>
            <person name="Nolan M."/>
            <person name="Ohm R."/>
            <person name="Pangilinan J."/>
            <person name="Park H.-J."/>
            <person name="Ramirez L."/>
            <person name="Alfaro M."/>
            <person name="Sun H."/>
            <person name="Tritt A."/>
            <person name="Yoshinaga Y."/>
            <person name="Zwiers L.-H."/>
            <person name="Turgeon B."/>
            <person name="Goodwin S."/>
            <person name="Spatafora J."/>
            <person name="Crous P."/>
            <person name="Grigoriev I."/>
        </authorList>
    </citation>
    <scope>NUCLEOTIDE SEQUENCE</scope>
    <source>
        <strain evidence="1">CBS 122681</strain>
    </source>
</reference>
<dbReference type="AlphaFoldDB" id="A0A6A6TMG4"/>
<proteinExistence type="predicted"/>
<accession>A0A6A6TMG4</accession>
<gene>
    <name evidence="1" type="ORF">K491DRAFT_80836</name>
</gene>